<keyword evidence="4 10" id="KW-1133">Transmembrane helix</keyword>
<dbReference type="GO" id="GO:0062054">
    <property type="term" value="F:fluoride channel activity"/>
    <property type="evidence" value="ECO:0007669"/>
    <property type="project" value="UniProtKB-UniRule"/>
</dbReference>
<dbReference type="HAMAP" id="MF_00454">
    <property type="entry name" value="FluC"/>
    <property type="match status" value="1"/>
</dbReference>
<keyword evidence="3 10" id="KW-0812">Transmembrane</keyword>
<keyword evidence="10" id="KW-0479">Metal-binding</keyword>
<dbReference type="EMBL" id="CP015449">
    <property type="protein sequence ID" value="AWH93649.1"/>
    <property type="molecule type" value="Genomic_DNA"/>
</dbReference>
<dbReference type="GO" id="GO:0005886">
    <property type="term" value="C:plasma membrane"/>
    <property type="evidence" value="ECO:0007669"/>
    <property type="project" value="UniProtKB-SubCell"/>
</dbReference>
<evidence type="ECO:0000256" key="7">
    <source>
        <dbReference type="ARBA" id="ARBA00035120"/>
    </source>
</evidence>
<dbReference type="NCBIfam" id="TIGR00494">
    <property type="entry name" value="crcB"/>
    <property type="match status" value="1"/>
</dbReference>
<keyword evidence="2 10" id="KW-1003">Cell membrane</keyword>
<organism evidence="11 12">
    <name type="scientific">Dietzia lutea</name>
    <dbReference type="NCBI Taxonomy" id="546160"/>
    <lineage>
        <taxon>Bacteria</taxon>
        <taxon>Bacillati</taxon>
        <taxon>Actinomycetota</taxon>
        <taxon>Actinomycetes</taxon>
        <taxon>Mycobacteriales</taxon>
        <taxon>Dietziaceae</taxon>
        <taxon>Dietzia</taxon>
    </lineage>
</organism>
<dbReference type="InterPro" id="IPR003691">
    <property type="entry name" value="FluC"/>
</dbReference>
<name>A0A2S1RBH8_9ACTN</name>
<evidence type="ECO:0000313" key="11">
    <source>
        <dbReference type="EMBL" id="AWH93649.1"/>
    </source>
</evidence>
<keyword evidence="5 10" id="KW-0472">Membrane</keyword>
<evidence type="ECO:0000256" key="1">
    <source>
        <dbReference type="ARBA" id="ARBA00004651"/>
    </source>
</evidence>
<evidence type="ECO:0000256" key="6">
    <source>
        <dbReference type="ARBA" id="ARBA00023303"/>
    </source>
</evidence>
<protein>
    <recommendedName>
        <fullName evidence="10">Fluoride-specific ion channel FluC</fullName>
    </recommendedName>
</protein>
<feature type="transmembrane region" description="Helical" evidence="10">
    <location>
        <begin position="95"/>
        <end position="119"/>
    </location>
</feature>
<comment type="catalytic activity">
    <reaction evidence="8">
        <text>fluoride(in) = fluoride(out)</text>
        <dbReference type="Rhea" id="RHEA:76159"/>
        <dbReference type="ChEBI" id="CHEBI:17051"/>
    </reaction>
    <physiologicalReaction direction="left-to-right" evidence="8">
        <dbReference type="Rhea" id="RHEA:76160"/>
    </physiologicalReaction>
</comment>
<proteinExistence type="inferred from homology"/>
<dbReference type="Proteomes" id="UP000244928">
    <property type="component" value="Chromosome"/>
</dbReference>
<feature type="transmembrane region" description="Helical" evidence="10">
    <location>
        <begin position="61"/>
        <end position="83"/>
    </location>
</feature>
<keyword evidence="10" id="KW-0406">Ion transport</keyword>
<feature type="binding site" evidence="10">
    <location>
        <position position="73"/>
    </location>
    <ligand>
        <name>Na(+)</name>
        <dbReference type="ChEBI" id="CHEBI:29101"/>
        <note>structural</note>
    </ligand>
</feature>
<sequence>MTALWVALGGGVGAAARYALDRAVSARWRGRFPLGTFLVNVSGSLALGLFTGLLVDGSLPLSLLGVGALGGYTTFSTASYDTVRLARERHFGTALVYGLGTMFVTVAAAALGLWLAGLWPAGGWSTVG</sequence>
<comment type="function">
    <text evidence="9 10">Fluoride-specific ion channel. Important for reducing fluoride concentration in the cell, thus reducing its toxicity.</text>
</comment>
<evidence type="ECO:0000256" key="8">
    <source>
        <dbReference type="ARBA" id="ARBA00035585"/>
    </source>
</evidence>
<keyword evidence="10" id="KW-0915">Sodium</keyword>
<keyword evidence="6 10" id="KW-0407">Ion channel</keyword>
<reference evidence="11 12" key="1">
    <citation type="submission" date="2016-04" db="EMBL/GenBank/DDBJ databases">
        <title>Complete genome sequence of Dietzia lutea YIM 80766T, a strain isolated from desert soil in Egypt.</title>
        <authorList>
            <person name="Zhao J."/>
            <person name="Hu B."/>
            <person name="Geng S."/>
            <person name="Nie Y."/>
            <person name="Tang Y."/>
        </authorList>
    </citation>
    <scope>NUCLEOTIDE SEQUENCE [LARGE SCALE GENOMIC DNA]</scope>
    <source>
        <strain evidence="11 12">YIM 80766</strain>
    </source>
</reference>
<dbReference type="GO" id="GO:0140114">
    <property type="term" value="P:cellular detoxification of fluoride"/>
    <property type="evidence" value="ECO:0007669"/>
    <property type="project" value="UniProtKB-UniRule"/>
</dbReference>
<evidence type="ECO:0000256" key="3">
    <source>
        <dbReference type="ARBA" id="ARBA00022692"/>
    </source>
</evidence>
<dbReference type="PANTHER" id="PTHR28259:SF1">
    <property type="entry name" value="FLUORIDE EXPORT PROTEIN 1-RELATED"/>
    <property type="match status" value="1"/>
</dbReference>
<comment type="subcellular location">
    <subcellularLocation>
        <location evidence="1 10">Cell membrane</location>
        <topology evidence="1 10">Multi-pass membrane protein</topology>
    </subcellularLocation>
</comment>
<keyword evidence="12" id="KW-1185">Reference proteome</keyword>
<accession>A0A2S1RBH8</accession>
<evidence type="ECO:0000256" key="10">
    <source>
        <dbReference type="HAMAP-Rule" id="MF_00454"/>
    </source>
</evidence>
<feature type="transmembrane region" description="Helical" evidence="10">
    <location>
        <begin position="32"/>
        <end position="55"/>
    </location>
</feature>
<dbReference type="AlphaFoldDB" id="A0A2S1RBH8"/>
<comment type="activity regulation">
    <text evidence="10">Na(+) is not transported, but it plays an essential structural role and its presence is essential for fluoride channel function.</text>
</comment>
<evidence type="ECO:0000256" key="9">
    <source>
        <dbReference type="ARBA" id="ARBA00049940"/>
    </source>
</evidence>
<keyword evidence="10" id="KW-0813">Transport</keyword>
<feature type="binding site" evidence="10">
    <location>
        <position position="70"/>
    </location>
    <ligand>
        <name>Na(+)</name>
        <dbReference type="ChEBI" id="CHEBI:29101"/>
        <note>structural</note>
    </ligand>
</feature>
<comment type="similarity">
    <text evidence="7 10">Belongs to the fluoride channel Fluc/FEX (TC 1.A.43) family.</text>
</comment>
<evidence type="ECO:0000256" key="4">
    <source>
        <dbReference type="ARBA" id="ARBA00022989"/>
    </source>
</evidence>
<gene>
    <name evidence="10" type="primary">fluC</name>
    <name evidence="10" type="synonym">crcB</name>
    <name evidence="11" type="ORF">A6035_01275</name>
</gene>
<evidence type="ECO:0000256" key="5">
    <source>
        <dbReference type="ARBA" id="ARBA00023136"/>
    </source>
</evidence>
<evidence type="ECO:0000256" key="2">
    <source>
        <dbReference type="ARBA" id="ARBA00022475"/>
    </source>
</evidence>
<dbReference type="GO" id="GO:0046872">
    <property type="term" value="F:metal ion binding"/>
    <property type="evidence" value="ECO:0007669"/>
    <property type="project" value="UniProtKB-KW"/>
</dbReference>
<evidence type="ECO:0000313" key="12">
    <source>
        <dbReference type="Proteomes" id="UP000244928"/>
    </source>
</evidence>
<dbReference type="PANTHER" id="PTHR28259">
    <property type="entry name" value="FLUORIDE EXPORT PROTEIN 1-RELATED"/>
    <property type="match status" value="1"/>
</dbReference>
<dbReference type="KEGG" id="dlu:A6035_01275"/>
<dbReference type="Pfam" id="PF02537">
    <property type="entry name" value="CRCB"/>
    <property type="match status" value="1"/>
</dbReference>